<reference evidence="4 5" key="1">
    <citation type="submission" date="2024-09" db="EMBL/GenBank/DDBJ databases">
        <authorList>
            <person name="Sun Q."/>
            <person name="Mori K."/>
        </authorList>
    </citation>
    <scope>NUCLEOTIDE SEQUENCE [LARGE SCALE GENOMIC DNA]</scope>
    <source>
        <strain evidence="4 5">NCAIM B.02604</strain>
    </source>
</reference>
<comment type="caution">
    <text evidence="4">The sequence shown here is derived from an EMBL/GenBank/DDBJ whole genome shotgun (WGS) entry which is preliminary data.</text>
</comment>
<dbReference type="InterPro" id="IPR003769">
    <property type="entry name" value="ClpS_core"/>
</dbReference>
<dbReference type="EMBL" id="JBHLUB010000031">
    <property type="protein sequence ID" value="MFC0582606.1"/>
    <property type="molecule type" value="Genomic_DNA"/>
</dbReference>
<gene>
    <name evidence="1 4" type="primary">clpS</name>
    <name evidence="4" type="ORF">ACFFFR_09480</name>
</gene>
<name>A0ABV6PD95_9MICC</name>
<organism evidence="4 5">
    <name type="scientific">Micrococcoides hystricis</name>
    <dbReference type="NCBI Taxonomy" id="1572761"/>
    <lineage>
        <taxon>Bacteria</taxon>
        <taxon>Bacillati</taxon>
        <taxon>Actinomycetota</taxon>
        <taxon>Actinomycetes</taxon>
        <taxon>Micrococcales</taxon>
        <taxon>Micrococcaceae</taxon>
        <taxon>Micrococcoides</taxon>
    </lineage>
</organism>
<evidence type="ECO:0000313" key="4">
    <source>
        <dbReference type="EMBL" id="MFC0582606.1"/>
    </source>
</evidence>
<evidence type="ECO:0000259" key="3">
    <source>
        <dbReference type="Pfam" id="PF02617"/>
    </source>
</evidence>
<feature type="domain" description="Adaptor protein ClpS core" evidence="3">
    <location>
        <begin position="24"/>
        <end position="96"/>
    </location>
</feature>
<dbReference type="GO" id="GO:0006508">
    <property type="term" value="P:proteolysis"/>
    <property type="evidence" value="ECO:0007669"/>
    <property type="project" value="UniProtKB-KW"/>
</dbReference>
<dbReference type="Proteomes" id="UP001589862">
    <property type="component" value="Unassembled WGS sequence"/>
</dbReference>
<dbReference type="HAMAP" id="MF_00302">
    <property type="entry name" value="ClpS"/>
    <property type="match status" value="1"/>
</dbReference>
<sequence length="104" mass="11384">MSFSAAATVVRPDSSPQQDTSPAHQEPFVVLVWNDPVNLMSYVSYIFRSYFGFSKEKAHTLMMQVHTEGKAVVAAGNQDKVEADVAAMHNYGLWATYEPSGLGA</sequence>
<feature type="compositionally biased region" description="Polar residues" evidence="2">
    <location>
        <begin position="14"/>
        <end position="23"/>
    </location>
</feature>
<dbReference type="RefSeq" id="WP_377459892.1">
    <property type="nucleotide sequence ID" value="NZ_JBHLUB010000031.1"/>
</dbReference>
<proteinExistence type="inferred from homology"/>
<dbReference type="Gene3D" id="3.30.1390.10">
    <property type="match status" value="1"/>
</dbReference>
<comment type="subunit">
    <text evidence="1">Binds to the N-terminal domain of the chaperone ClpA.</text>
</comment>
<dbReference type="InterPro" id="IPR014719">
    <property type="entry name" value="Ribosomal_bL12_C/ClpS-like"/>
</dbReference>
<evidence type="ECO:0000256" key="2">
    <source>
        <dbReference type="SAM" id="MobiDB-lite"/>
    </source>
</evidence>
<comment type="similarity">
    <text evidence="1">Belongs to the ClpS family.</text>
</comment>
<evidence type="ECO:0000313" key="5">
    <source>
        <dbReference type="Proteomes" id="UP001589862"/>
    </source>
</evidence>
<dbReference type="GO" id="GO:0008233">
    <property type="term" value="F:peptidase activity"/>
    <property type="evidence" value="ECO:0007669"/>
    <property type="project" value="UniProtKB-KW"/>
</dbReference>
<dbReference type="Pfam" id="PF02617">
    <property type="entry name" value="ClpS"/>
    <property type="match status" value="1"/>
</dbReference>
<protein>
    <recommendedName>
        <fullName evidence="1">ATP-dependent Clp protease adapter protein ClpS</fullName>
    </recommendedName>
</protein>
<evidence type="ECO:0000256" key="1">
    <source>
        <dbReference type="HAMAP-Rule" id="MF_00302"/>
    </source>
</evidence>
<dbReference type="SUPFAM" id="SSF54736">
    <property type="entry name" value="ClpS-like"/>
    <property type="match status" value="1"/>
</dbReference>
<feature type="region of interest" description="Disordered" evidence="2">
    <location>
        <begin position="1"/>
        <end position="23"/>
    </location>
</feature>
<keyword evidence="4" id="KW-0378">Hydrolase</keyword>
<keyword evidence="5" id="KW-1185">Reference proteome</keyword>
<keyword evidence="4" id="KW-0645">Protease</keyword>
<accession>A0ABV6PD95</accession>
<dbReference type="InterPro" id="IPR022935">
    <property type="entry name" value="ClpS"/>
</dbReference>
<comment type="function">
    <text evidence="1">Involved in the modulation of the specificity of the ClpAP-mediated ATP-dependent protein degradation.</text>
</comment>
<dbReference type="NCBIfam" id="NF000668">
    <property type="entry name" value="PRK00033.1-1"/>
    <property type="match status" value="1"/>
</dbReference>